<sequence length="579" mass="66663">MDKFEIKDDFYLDDNRIKIISGGMNYFRVLPEYWRDRLEKLKALGCNTLETYIPWNLHEKQKGTFDFSGMLDIAKYVKMAQELGLMVILRPSPYICGEWEFGGLPYWLLKEDGMKLRCMYEPYIQHIRDYYKVLFEVIAPLQITRGGPVILMQVENEYGYYGDDAAYMEFIKNLMIENGCEVPLVTSDGPWGEAFDCGKAQGALPTGNFGSKGKAQFEVMKKKIGNKPLMCMEFWVGWFDFWGGEHHIGDLDGHLKDLDDLLSEGHINIYMFEGGTNFGFMNGANYYEKLEPDVTSYDYDALLTEDGRITPKYKEYQKVIGKYMALPEVHLSCHIERRAYGTFGVTRTADLFQNLDNLTAPVENLYPVCMEKLNQGYGYILYESNLPELKRLEKVRLWKANDRANIFLDEKPVLTLYDRELLSGHELKNAVCSNGKLDILMENMGRVNFTPIMEEQRKGIDGGVQVNDRLHFGWTIYPLPMEDLTNVDFGVPAKTGLPGFYEFQFEIDDPADTFLDTDGWGKGIVFVNHFNIGRFWEIGPQKRLYVPGPLLKKGKNTLVIFETEGKVSGSIQFYDEPEI</sequence>
<keyword evidence="3" id="KW-0326">Glycosidase</keyword>
<dbReference type="InterPro" id="IPR001944">
    <property type="entry name" value="Glycoside_Hdrlase_35"/>
</dbReference>
<dbReference type="InterPro" id="IPR008979">
    <property type="entry name" value="Galactose-bd-like_sf"/>
</dbReference>
<evidence type="ECO:0000313" key="7">
    <source>
        <dbReference type="EMBL" id="MBU9726311.1"/>
    </source>
</evidence>
<feature type="domain" description="Beta-galactosidase 1-like first all-beta" evidence="5">
    <location>
        <begin position="367"/>
        <end position="480"/>
    </location>
</feature>
<dbReference type="Proteomes" id="UP001314681">
    <property type="component" value="Unassembled WGS sequence"/>
</dbReference>
<comment type="similarity">
    <text evidence="1">Belongs to the glycosyl hydrolase 35 family.</text>
</comment>
<dbReference type="Pfam" id="PF01301">
    <property type="entry name" value="Glyco_hydro_35"/>
    <property type="match status" value="1"/>
</dbReference>
<evidence type="ECO:0000313" key="8">
    <source>
        <dbReference type="Proteomes" id="UP001314681"/>
    </source>
</evidence>
<name>A0ABS6K776_9FIRM</name>
<evidence type="ECO:0000256" key="3">
    <source>
        <dbReference type="ARBA" id="ARBA00023295"/>
    </source>
</evidence>
<dbReference type="InterPro" id="IPR048913">
    <property type="entry name" value="BetaGal_gal-bd"/>
</dbReference>
<dbReference type="EMBL" id="JAHQCX010000005">
    <property type="protein sequence ID" value="MBU9726311.1"/>
    <property type="molecule type" value="Genomic_DNA"/>
</dbReference>
<dbReference type="Gene3D" id="2.60.120.260">
    <property type="entry name" value="Galactose-binding domain-like"/>
    <property type="match status" value="2"/>
</dbReference>
<evidence type="ECO:0000259" key="4">
    <source>
        <dbReference type="Pfam" id="PF01301"/>
    </source>
</evidence>
<evidence type="ECO:0000259" key="6">
    <source>
        <dbReference type="Pfam" id="PF21467"/>
    </source>
</evidence>
<dbReference type="InterPro" id="IPR017853">
    <property type="entry name" value="GH"/>
</dbReference>
<dbReference type="PRINTS" id="PR00742">
    <property type="entry name" value="GLHYDRLASE35"/>
</dbReference>
<evidence type="ECO:0000256" key="2">
    <source>
        <dbReference type="ARBA" id="ARBA00022801"/>
    </source>
</evidence>
<gene>
    <name evidence="7" type="ORF">KTH90_09815</name>
</gene>
<dbReference type="Pfam" id="PF21467">
    <property type="entry name" value="BetaGal_gal-bd"/>
    <property type="match status" value="1"/>
</dbReference>
<dbReference type="Gene3D" id="3.20.20.80">
    <property type="entry name" value="Glycosidases"/>
    <property type="match status" value="1"/>
</dbReference>
<accession>A0ABS6K776</accession>
<evidence type="ECO:0000256" key="1">
    <source>
        <dbReference type="ARBA" id="ARBA00009809"/>
    </source>
</evidence>
<dbReference type="Pfam" id="PF21317">
    <property type="entry name" value="BetaGal_ABD_1"/>
    <property type="match status" value="1"/>
</dbReference>
<keyword evidence="8" id="KW-1185">Reference proteome</keyword>
<dbReference type="RefSeq" id="WP_158351211.1">
    <property type="nucleotide sequence ID" value="NZ_JAHQCX010000005.1"/>
</dbReference>
<dbReference type="SUPFAM" id="SSF49785">
    <property type="entry name" value="Galactose-binding domain-like"/>
    <property type="match status" value="1"/>
</dbReference>
<dbReference type="PROSITE" id="PS01182">
    <property type="entry name" value="GLYCOSYL_HYDROL_F35"/>
    <property type="match status" value="1"/>
</dbReference>
<dbReference type="InterPro" id="IPR031330">
    <property type="entry name" value="Gly_Hdrlase_35_cat"/>
</dbReference>
<keyword evidence="2" id="KW-0378">Hydrolase</keyword>
<feature type="domain" description="Glycoside hydrolase 35 catalytic" evidence="4">
    <location>
        <begin position="10"/>
        <end position="322"/>
    </location>
</feature>
<dbReference type="InterPro" id="IPR019801">
    <property type="entry name" value="Glyco_hydro_35_CS"/>
</dbReference>
<dbReference type="InterPro" id="IPR026283">
    <property type="entry name" value="B-gal_1-like"/>
</dbReference>
<evidence type="ECO:0000259" key="5">
    <source>
        <dbReference type="Pfam" id="PF21317"/>
    </source>
</evidence>
<feature type="domain" description="Beta-galactosidase galactose-binding" evidence="6">
    <location>
        <begin position="498"/>
        <end position="556"/>
    </location>
</feature>
<reference evidence="7 8" key="1">
    <citation type="submission" date="2021-06" db="EMBL/GenBank/DDBJ databases">
        <title>Description of novel taxa of the family Lachnospiraceae.</title>
        <authorList>
            <person name="Chaplin A.V."/>
            <person name="Sokolova S.R."/>
            <person name="Pikina A.P."/>
            <person name="Korzhanova M."/>
            <person name="Belova V."/>
            <person name="Korostin D."/>
            <person name="Efimov B.A."/>
        </authorList>
    </citation>
    <scope>NUCLEOTIDE SEQUENCE [LARGE SCALE GENOMIC DNA]</scope>
    <source>
        <strain evidence="7 8">ASD4241</strain>
    </source>
</reference>
<dbReference type="SUPFAM" id="SSF51445">
    <property type="entry name" value="(Trans)glycosidases"/>
    <property type="match status" value="1"/>
</dbReference>
<comment type="caution">
    <text evidence="7">The sequence shown here is derived from an EMBL/GenBank/DDBJ whole genome shotgun (WGS) entry which is preliminary data.</text>
</comment>
<organism evidence="7 8">
    <name type="scientific">Diplocloster modestus</name>
    <dbReference type="NCBI Taxonomy" id="2850322"/>
    <lineage>
        <taxon>Bacteria</taxon>
        <taxon>Bacillati</taxon>
        <taxon>Bacillota</taxon>
        <taxon>Clostridia</taxon>
        <taxon>Lachnospirales</taxon>
        <taxon>Lachnospiraceae</taxon>
        <taxon>Diplocloster</taxon>
    </lineage>
</organism>
<dbReference type="PANTHER" id="PTHR23421">
    <property type="entry name" value="BETA-GALACTOSIDASE RELATED"/>
    <property type="match status" value="1"/>
</dbReference>
<proteinExistence type="inferred from homology"/>
<dbReference type="InterPro" id="IPR048912">
    <property type="entry name" value="BetaGal1-like_ABD1"/>
</dbReference>
<dbReference type="PIRSF" id="PIRSF006336">
    <property type="entry name" value="B-gal"/>
    <property type="match status" value="1"/>
</dbReference>
<protein>
    <submittedName>
        <fullName evidence="7">Beta-galactosidase</fullName>
    </submittedName>
</protein>